<organism evidence="2 3">
    <name type="scientific">Jaapia argillacea MUCL 33604</name>
    <dbReference type="NCBI Taxonomy" id="933084"/>
    <lineage>
        <taxon>Eukaryota</taxon>
        <taxon>Fungi</taxon>
        <taxon>Dikarya</taxon>
        <taxon>Basidiomycota</taxon>
        <taxon>Agaricomycotina</taxon>
        <taxon>Agaricomycetes</taxon>
        <taxon>Agaricomycetidae</taxon>
        <taxon>Jaapiales</taxon>
        <taxon>Jaapiaceae</taxon>
        <taxon>Jaapia</taxon>
    </lineage>
</organism>
<dbReference type="Proteomes" id="UP000027265">
    <property type="component" value="Unassembled WGS sequence"/>
</dbReference>
<feature type="region of interest" description="Disordered" evidence="1">
    <location>
        <begin position="92"/>
        <end position="114"/>
    </location>
</feature>
<dbReference type="HOGENOM" id="CLU_2121433_0_0_1"/>
<evidence type="ECO:0000313" key="3">
    <source>
        <dbReference type="Proteomes" id="UP000027265"/>
    </source>
</evidence>
<evidence type="ECO:0000256" key="1">
    <source>
        <dbReference type="SAM" id="MobiDB-lite"/>
    </source>
</evidence>
<dbReference type="InParanoid" id="A0A067PN08"/>
<sequence length="114" mass="12349">MHPADRTDTETVTITESSYPLTSEDVETLVHSASRVSLDFSESATLRAFQMGGLPVSPSQETIRGASGRQSRMAKAVHRFVSTLGYGRVKLQSKPADRDAKTVESSAVDFEDGD</sequence>
<keyword evidence="3" id="KW-1185">Reference proteome</keyword>
<gene>
    <name evidence="2" type="ORF">JAAARDRAFT_208356</name>
</gene>
<reference evidence="3" key="1">
    <citation type="journal article" date="2014" name="Proc. Natl. Acad. Sci. U.S.A.">
        <title>Extensive sampling of basidiomycete genomes demonstrates inadequacy of the white-rot/brown-rot paradigm for wood decay fungi.</title>
        <authorList>
            <person name="Riley R."/>
            <person name="Salamov A.A."/>
            <person name="Brown D.W."/>
            <person name="Nagy L.G."/>
            <person name="Floudas D."/>
            <person name="Held B.W."/>
            <person name="Levasseur A."/>
            <person name="Lombard V."/>
            <person name="Morin E."/>
            <person name="Otillar R."/>
            <person name="Lindquist E.A."/>
            <person name="Sun H."/>
            <person name="LaButti K.M."/>
            <person name="Schmutz J."/>
            <person name="Jabbour D."/>
            <person name="Luo H."/>
            <person name="Baker S.E."/>
            <person name="Pisabarro A.G."/>
            <person name="Walton J.D."/>
            <person name="Blanchette R.A."/>
            <person name="Henrissat B."/>
            <person name="Martin F."/>
            <person name="Cullen D."/>
            <person name="Hibbett D.S."/>
            <person name="Grigoriev I.V."/>
        </authorList>
    </citation>
    <scope>NUCLEOTIDE SEQUENCE [LARGE SCALE GENOMIC DNA]</scope>
    <source>
        <strain evidence="3">MUCL 33604</strain>
    </source>
</reference>
<accession>A0A067PN08</accession>
<dbReference type="EMBL" id="KL197723">
    <property type="protein sequence ID" value="KDQ56174.1"/>
    <property type="molecule type" value="Genomic_DNA"/>
</dbReference>
<name>A0A067PN08_9AGAM</name>
<dbReference type="AlphaFoldDB" id="A0A067PN08"/>
<proteinExistence type="predicted"/>
<protein>
    <submittedName>
        <fullName evidence="2">Uncharacterized protein</fullName>
    </submittedName>
</protein>
<evidence type="ECO:0000313" key="2">
    <source>
        <dbReference type="EMBL" id="KDQ56174.1"/>
    </source>
</evidence>